<dbReference type="VEuPathDB" id="FungiDB:DEHA2C00396g"/>
<dbReference type="RefSeq" id="XP_002770148.1">
    <property type="nucleotide sequence ID" value="XM_002770102.1"/>
</dbReference>
<dbReference type="InParanoid" id="B5RT53"/>
<reference evidence="1 2" key="1">
    <citation type="journal article" date="2004" name="Nature">
        <title>Genome evolution in yeasts.</title>
        <authorList>
            <consortium name="Genolevures"/>
            <person name="Dujon B."/>
            <person name="Sherman D."/>
            <person name="Fischer G."/>
            <person name="Durrens P."/>
            <person name="Casaregola S."/>
            <person name="Lafontaine I."/>
            <person name="de Montigny J."/>
            <person name="Marck C."/>
            <person name="Neuveglise C."/>
            <person name="Talla E."/>
            <person name="Goffard N."/>
            <person name="Frangeul L."/>
            <person name="Aigle M."/>
            <person name="Anthouard V."/>
            <person name="Babour A."/>
            <person name="Barbe V."/>
            <person name="Barnay S."/>
            <person name="Blanchin S."/>
            <person name="Beckerich J.M."/>
            <person name="Beyne E."/>
            <person name="Bleykasten C."/>
            <person name="Boisrame A."/>
            <person name="Boyer J."/>
            <person name="Cattolico L."/>
            <person name="Confanioleri F."/>
            <person name="de Daruvar A."/>
            <person name="Despons L."/>
            <person name="Fabre E."/>
            <person name="Fairhead C."/>
            <person name="Ferry-Dumazet H."/>
            <person name="Groppi A."/>
            <person name="Hantraye F."/>
            <person name="Hennequin C."/>
            <person name="Jauniaux N."/>
            <person name="Joyet P."/>
            <person name="Kachouri R."/>
            <person name="Kerrest A."/>
            <person name="Koszul R."/>
            <person name="Lemaire M."/>
            <person name="Lesur I."/>
            <person name="Ma L."/>
            <person name="Muller H."/>
            <person name="Nicaud J.M."/>
            <person name="Nikolski M."/>
            <person name="Oztas S."/>
            <person name="Ozier-Kalogeropoulos O."/>
            <person name="Pellenz S."/>
            <person name="Potier S."/>
            <person name="Richard G.F."/>
            <person name="Straub M.L."/>
            <person name="Suleau A."/>
            <person name="Swennene D."/>
            <person name="Tekaia F."/>
            <person name="Wesolowski-Louvel M."/>
            <person name="Westhof E."/>
            <person name="Wirth B."/>
            <person name="Zeniou-Meyer M."/>
            <person name="Zivanovic I."/>
            <person name="Bolotin-Fukuhara M."/>
            <person name="Thierry A."/>
            <person name="Bouchier C."/>
            <person name="Caudron B."/>
            <person name="Scarpelli C."/>
            <person name="Gaillardin C."/>
            <person name="Weissenbach J."/>
            <person name="Wincker P."/>
            <person name="Souciet J.L."/>
        </authorList>
    </citation>
    <scope>NUCLEOTIDE SEQUENCE [LARGE SCALE GENOMIC DNA]</scope>
    <source>
        <strain evidence="2">ATCC 36239 / CBS 767 / BCRC 21394 / JCM 1990 / NBRC 0083 / IGC 2968</strain>
    </source>
</reference>
<organism evidence="1 2">
    <name type="scientific">Debaryomyces hansenii (strain ATCC 36239 / CBS 767 / BCRC 21394 / JCM 1990 / NBRC 0083 / IGC 2968)</name>
    <name type="common">Yeast</name>
    <name type="synonym">Torulaspora hansenii</name>
    <dbReference type="NCBI Taxonomy" id="284592"/>
    <lineage>
        <taxon>Eukaryota</taxon>
        <taxon>Fungi</taxon>
        <taxon>Dikarya</taxon>
        <taxon>Ascomycota</taxon>
        <taxon>Saccharomycotina</taxon>
        <taxon>Pichiomycetes</taxon>
        <taxon>Debaryomycetaceae</taxon>
        <taxon>Debaryomyces</taxon>
    </lineage>
</organism>
<dbReference type="HOGENOM" id="CLU_2512594_0_0_1"/>
<dbReference type="GeneID" id="8998280"/>
<proteinExistence type="predicted"/>
<dbReference type="EMBL" id="CR382135">
    <property type="protein sequence ID" value="CAR65515.1"/>
    <property type="molecule type" value="Genomic_DNA"/>
</dbReference>
<sequence>MSEQLLEEFNAKSVNESVKKLNNDAFVRLQKLKNIPFKELPRDTRYSQQSKVLSSALEYSLLTEVRKEQFEYTRFVSSYEAVSDI</sequence>
<accession>B5RT53</accession>
<dbReference type="AlphaFoldDB" id="B5RT53"/>
<keyword evidence="2" id="KW-1185">Reference proteome</keyword>
<name>B5RT53_DEBHA</name>
<protein>
    <submittedName>
        <fullName evidence="1">DEHA2C00396p</fullName>
    </submittedName>
</protein>
<evidence type="ECO:0000313" key="1">
    <source>
        <dbReference type="EMBL" id="CAR65515.1"/>
    </source>
</evidence>
<evidence type="ECO:0000313" key="2">
    <source>
        <dbReference type="Proteomes" id="UP000000599"/>
    </source>
</evidence>
<gene>
    <name evidence="1" type="ordered locus">DEHA2C00396g</name>
</gene>
<dbReference type="KEGG" id="dha:DEHA2C00396g"/>
<dbReference type="Proteomes" id="UP000000599">
    <property type="component" value="Chromosome C"/>
</dbReference>